<keyword evidence="1" id="KW-0175">Coiled coil</keyword>
<feature type="region of interest" description="Disordered" evidence="2">
    <location>
        <begin position="26"/>
        <end position="145"/>
    </location>
</feature>
<name>A0A9P7GCQ5_9AGAR</name>
<gene>
    <name evidence="3" type="ORF">DXG03_001663</name>
</gene>
<keyword evidence="4" id="KW-1185">Reference proteome</keyword>
<accession>A0A9P7GCQ5</accession>
<proteinExistence type="predicted"/>
<sequence>MADNGSSSPDSDRSVYFDAPLAPFVNMSSAPENAAGPSGDKPPADPHDVIERGDGDGESSLGWLPATDQPPETTKGVKSPSPTGVRRSVSRRSLFTDHEGQPLDGPMFLGGASTTGPHAHAQPHEELTERSANADASLSRKDRSRIAKAEARDGKLLSKIIKDEGRAEKESLATAINELAGYQKIQARAIKSEATANASRSKVHAEFQKQEAVYLAARTQFEAVQARLTSEDERVEVVRNNARDAAEKLQEKNQEVNGLRVMYGVDERERAARLAAISGRVNDAQPRGGNCVIA</sequence>
<reference evidence="3" key="1">
    <citation type="submission" date="2020-07" db="EMBL/GenBank/DDBJ databases">
        <authorList>
            <person name="Nieuwenhuis M."/>
            <person name="Van De Peppel L.J.J."/>
        </authorList>
    </citation>
    <scope>NUCLEOTIDE SEQUENCE</scope>
    <source>
        <strain evidence="3">AP01</strain>
        <tissue evidence="3">Mycelium</tissue>
    </source>
</reference>
<comment type="caution">
    <text evidence="3">The sequence shown here is derived from an EMBL/GenBank/DDBJ whole genome shotgun (WGS) entry which is preliminary data.</text>
</comment>
<evidence type="ECO:0000256" key="1">
    <source>
        <dbReference type="SAM" id="Coils"/>
    </source>
</evidence>
<dbReference type="Proteomes" id="UP000775547">
    <property type="component" value="Unassembled WGS sequence"/>
</dbReference>
<protein>
    <submittedName>
        <fullName evidence="3">Uncharacterized protein</fullName>
    </submittedName>
</protein>
<feature type="coiled-coil region" evidence="1">
    <location>
        <begin position="235"/>
        <end position="262"/>
    </location>
</feature>
<reference evidence="3" key="2">
    <citation type="submission" date="2021-10" db="EMBL/GenBank/DDBJ databases">
        <title>Phylogenomics reveals ancestral predisposition of the termite-cultivated fungus Termitomyces towards a domesticated lifestyle.</title>
        <authorList>
            <person name="Auxier B."/>
            <person name="Grum-Grzhimaylo A."/>
            <person name="Cardenas M.E."/>
            <person name="Lodge J.D."/>
            <person name="Laessoe T."/>
            <person name="Pedersen O."/>
            <person name="Smith M.E."/>
            <person name="Kuyper T.W."/>
            <person name="Franco-Molano E.A."/>
            <person name="Baroni T.J."/>
            <person name="Aanen D.K."/>
        </authorList>
    </citation>
    <scope>NUCLEOTIDE SEQUENCE</scope>
    <source>
        <strain evidence="3">AP01</strain>
        <tissue evidence="3">Mycelium</tissue>
    </source>
</reference>
<evidence type="ECO:0000313" key="3">
    <source>
        <dbReference type="EMBL" id="KAG5646940.1"/>
    </source>
</evidence>
<dbReference type="OrthoDB" id="3267800at2759"/>
<organism evidence="3 4">
    <name type="scientific">Asterophora parasitica</name>
    <dbReference type="NCBI Taxonomy" id="117018"/>
    <lineage>
        <taxon>Eukaryota</taxon>
        <taxon>Fungi</taxon>
        <taxon>Dikarya</taxon>
        <taxon>Basidiomycota</taxon>
        <taxon>Agaricomycotina</taxon>
        <taxon>Agaricomycetes</taxon>
        <taxon>Agaricomycetidae</taxon>
        <taxon>Agaricales</taxon>
        <taxon>Tricholomatineae</taxon>
        <taxon>Lyophyllaceae</taxon>
        <taxon>Asterophora</taxon>
    </lineage>
</organism>
<evidence type="ECO:0000313" key="4">
    <source>
        <dbReference type="Proteomes" id="UP000775547"/>
    </source>
</evidence>
<dbReference type="AlphaFoldDB" id="A0A9P7GCQ5"/>
<evidence type="ECO:0000256" key="2">
    <source>
        <dbReference type="SAM" id="MobiDB-lite"/>
    </source>
</evidence>
<feature type="compositionally biased region" description="Basic and acidic residues" evidence="2">
    <location>
        <begin position="42"/>
        <end position="55"/>
    </location>
</feature>
<dbReference type="EMBL" id="JABCKV010000014">
    <property type="protein sequence ID" value="KAG5646940.1"/>
    <property type="molecule type" value="Genomic_DNA"/>
</dbReference>